<dbReference type="GO" id="GO:0140359">
    <property type="term" value="F:ABC-type transporter activity"/>
    <property type="evidence" value="ECO:0007669"/>
    <property type="project" value="InterPro"/>
</dbReference>
<dbReference type="EMBL" id="CP018906">
    <property type="protein sequence ID" value="AQW21485.1"/>
    <property type="molecule type" value="Genomic_DNA"/>
</dbReference>
<accession>A0A1S6QIP6</accession>
<dbReference type="InterPro" id="IPR013525">
    <property type="entry name" value="ABC2_TM"/>
</dbReference>
<dbReference type="AlphaFoldDB" id="A0A1S6QIP6"/>
<evidence type="ECO:0000259" key="6">
    <source>
        <dbReference type="Pfam" id="PF12698"/>
    </source>
</evidence>
<dbReference type="GO" id="GO:0016020">
    <property type="term" value="C:membrane"/>
    <property type="evidence" value="ECO:0007669"/>
    <property type="project" value="UniProtKB-SubCell"/>
</dbReference>
<feature type="transmembrane region" description="Helical" evidence="5">
    <location>
        <begin position="195"/>
        <end position="215"/>
    </location>
</feature>
<keyword evidence="2 5" id="KW-0812">Transmembrane</keyword>
<evidence type="ECO:0000256" key="1">
    <source>
        <dbReference type="ARBA" id="ARBA00004141"/>
    </source>
</evidence>
<feature type="transmembrane region" description="Helical" evidence="5">
    <location>
        <begin position="293"/>
        <end position="311"/>
    </location>
</feature>
<dbReference type="Gene3D" id="3.40.1710.10">
    <property type="entry name" value="abc type-2 transporter like domain"/>
    <property type="match status" value="1"/>
</dbReference>
<keyword evidence="4 5" id="KW-0472">Membrane</keyword>
<evidence type="ECO:0000256" key="2">
    <source>
        <dbReference type="ARBA" id="ARBA00022692"/>
    </source>
</evidence>
<dbReference type="PANTHER" id="PTHR43077">
    <property type="entry name" value="TRANSPORT PERMEASE YVFS-RELATED"/>
    <property type="match status" value="1"/>
</dbReference>
<feature type="domain" description="ABC-2 type transporter transmembrane" evidence="6">
    <location>
        <begin position="10"/>
        <end position="366"/>
    </location>
</feature>
<evidence type="ECO:0000256" key="5">
    <source>
        <dbReference type="SAM" id="Phobius"/>
    </source>
</evidence>
<feature type="transmembrane region" description="Helical" evidence="5">
    <location>
        <begin position="350"/>
        <end position="370"/>
    </location>
</feature>
<feature type="transmembrane region" description="Helical" evidence="5">
    <location>
        <begin position="6"/>
        <end position="24"/>
    </location>
</feature>
<comment type="subcellular location">
    <subcellularLocation>
        <location evidence="1">Membrane</location>
        <topology evidence="1">Multi-pass membrane protein</topology>
    </subcellularLocation>
</comment>
<reference evidence="7 8" key="1">
    <citation type="journal article" date="2015" name="Genome Announc.">
        <title>Genome Sequence of Lactobacillus curieae CCTCC M 2011381T, a Novel Producer of Gamma-aminobutyric Acid.</title>
        <authorList>
            <person name="Wang Y."/>
            <person name="Wang Y."/>
            <person name="Lang C."/>
            <person name="Wei D."/>
            <person name="Xu P."/>
            <person name="Xie J."/>
        </authorList>
    </citation>
    <scope>NUCLEOTIDE SEQUENCE [LARGE SCALE GENOMIC DNA]</scope>
    <source>
        <strain evidence="7 8">CCTCC M 2011381</strain>
    </source>
</reference>
<organism evidence="7 8">
    <name type="scientific">Lentilactobacillus curieae</name>
    <dbReference type="NCBI Taxonomy" id="1138822"/>
    <lineage>
        <taxon>Bacteria</taxon>
        <taxon>Bacillati</taxon>
        <taxon>Bacillota</taxon>
        <taxon>Bacilli</taxon>
        <taxon>Lactobacillales</taxon>
        <taxon>Lactobacillaceae</taxon>
        <taxon>Lentilactobacillus</taxon>
    </lineage>
</organism>
<protein>
    <recommendedName>
        <fullName evidence="6">ABC-2 type transporter transmembrane domain-containing protein</fullName>
    </recommendedName>
</protein>
<keyword evidence="3 5" id="KW-1133">Transmembrane helix</keyword>
<name>A0A1S6QIP6_9LACO</name>
<dbReference type="InterPro" id="IPR051328">
    <property type="entry name" value="T7SS_ABC-Transporter"/>
</dbReference>
<sequence>MFKNKYLGFTIVASIILTLVMVSVQIPYAKSKPRDVPVAIVNEDAGAMGSKVVNQIESTTNKTKKSDRVLNWHEVSSESAVKKSMDKQHYYGALVIPKDFSQKMATLIKNPKSTAANIDILINQQKNSTLATSVQTIMTTMVNKIGAGLRGQIVGNLEKAHASLPAATVNKLANPITTKVTVTHKYSKLASANSVFFQPIWLTSLVSSLLLYFAFKDKNKWRSRLHIVTHKTGFMVIAAVVASAIGFLTTGYVTWILGYNFSNPMVIGSFMAIASFAFIMLFSGFIAWLGFPAIILFVLLLFFSIPLMSLAPQLLPSFYQHYILPWLPMRFLFDGAKSLLFYHANLWNSATSGLIIVMVTGMAVFFLETFSPKKSRQLNN</sequence>
<dbReference type="eggNOG" id="COG1511">
    <property type="taxonomic scope" value="Bacteria"/>
</dbReference>
<dbReference type="KEGG" id="lcu:PL11_005830"/>
<dbReference type="Proteomes" id="UP000030361">
    <property type="component" value="Chromosome"/>
</dbReference>
<gene>
    <name evidence="7" type="ORF">PL11_005830</name>
</gene>
<feature type="transmembrane region" description="Helical" evidence="5">
    <location>
        <begin position="265"/>
        <end position="287"/>
    </location>
</feature>
<dbReference type="OrthoDB" id="9811483at2"/>
<evidence type="ECO:0000313" key="7">
    <source>
        <dbReference type="EMBL" id="AQW21485.1"/>
    </source>
</evidence>
<evidence type="ECO:0000256" key="4">
    <source>
        <dbReference type="ARBA" id="ARBA00023136"/>
    </source>
</evidence>
<feature type="transmembrane region" description="Helical" evidence="5">
    <location>
        <begin position="235"/>
        <end position="258"/>
    </location>
</feature>
<evidence type="ECO:0000256" key="3">
    <source>
        <dbReference type="ARBA" id="ARBA00022989"/>
    </source>
</evidence>
<dbReference type="RefSeq" id="WP_035167956.1">
    <property type="nucleotide sequence ID" value="NZ_CP018906.1"/>
</dbReference>
<dbReference type="PANTHER" id="PTHR43077:SF5">
    <property type="entry name" value="PHAGE INFECTION PROTEIN"/>
    <property type="match status" value="1"/>
</dbReference>
<proteinExistence type="predicted"/>
<evidence type="ECO:0000313" key="8">
    <source>
        <dbReference type="Proteomes" id="UP000030361"/>
    </source>
</evidence>
<keyword evidence="8" id="KW-1185">Reference proteome</keyword>
<dbReference type="Pfam" id="PF12698">
    <property type="entry name" value="ABC2_membrane_3"/>
    <property type="match status" value="1"/>
</dbReference>